<keyword evidence="1" id="KW-0812">Transmembrane</keyword>
<comment type="caution">
    <text evidence="2">The sequence shown here is derived from an EMBL/GenBank/DDBJ whole genome shotgun (WGS) entry which is preliminary data.</text>
</comment>
<proteinExistence type="predicted"/>
<evidence type="ECO:0000313" key="2">
    <source>
        <dbReference type="EMBL" id="MBA8827268.1"/>
    </source>
</evidence>
<sequence length="36" mass="4113">MELIPFLHWGLVTMVGVAAVATLWFAGYVVWRLYSD</sequence>
<keyword evidence="3" id="KW-1185">Reference proteome</keyword>
<dbReference type="AlphaFoldDB" id="A0A839E8V4"/>
<dbReference type="Proteomes" id="UP000569329">
    <property type="component" value="Unassembled WGS sequence"/>
</dbReference>
<protein>
    <submittedName>
        <fullName evidence="2">Uncharacterized protein</fullName>
    </submittedName>
</protein>
<organism evidence="2 3">
    <name type="scientific">Halosaccharopolyspora lacisalsi</name>
    <dbReference type="NCBI Taxonomy" id="1000566"/>
    <lineage>
        <taxon>Bacteria</taxon>
        <taxon>Bacillati</taxon>
        <taxon>Actinomycetota</taxon>
        <taxon>Actinomycetes</taxon>
        <taxon>Pseudonocardiales</taxon>
        <taxon>Pseudonocardiaceae</taxon>
        <taxon>Halosaccharopolyspora</taxon>
    </lineage>
</organism>
<dbReference type="EMBL" id="JACGWZ010000007">
    <property type="protein sequence ID" value="MBA8827268.1"/>
    <property type="molecule type" value="Genomic_DNA"/>
</dbReference>
<feature type="transmembrane region" description="Helical" evidence="1">
    <location>
        <begin position="6"/>
        <end position="31"/>
    </location>
</feature>
<accession>A0A839E8V4</accession>
<evidence type="ECO:0000256" key="1">
    <source>
        <dbReference type="SAM" id="Phobius"/>
    </source>
</evidence>
<gene>
    <name evidence="2" type="ORF">FHX42_004652</name>
</gene>
<name>A0A839E8V4_9PSEU</name>
<reference evidence="2 3" key="1">
    <citation type="submission" date="2020-07" db="EMBL/GenBank/DDBJ databases">
        <title>Sequencing the genomes of 1000 actinobacteria strains.</title>
        <authorList>
            <person name="Klenk H.-P."/>
        </authorList>
    </citation>
    <scope>NUCLEOTIDE SEQUENCE [LARGE SCALE GENOMIC DNA]</scope>
    <source>
        <strain evidence="2 3">DSM 45975</strain>
    </source>
</reference>
<keyword evidence="1" id="KW-0472">Membrane</keyword>
<keyword evidence="1" id="KW-1133">Transmembrane helix</keyword>
<evidence type="ECO:0000313" key="3">
    <source>
        <dbReference type="Proteomes" id="UP000569329"/>
    </source>
</evidence>